<dbReference type="SMART" id="SM00780">
    <property type="entry name" value="PIG-X"/>
    <property type="match status" value="1"/>
</dbReference>
<dbReference type="OrthoDB" id="5546453at2759"/>
<evidence type="ECO:0000256" key="9">
    <source>
        <dbReference type="ARBA" id="ARBA00023180"/>
    </source>
</evidence>
<evidence type="ECO:0000256" key="2">
    <source>
        <dbReference type="ARBA" id="ARBA00004687"/>
    </source>
</evidence>
<comment type="subcellular location">
    <subcellularLocation>
        <location evidence="1 10">Endoplasmic reticulum membrane</location>
        <topology evidence="1 10">Single-pass membrane protein</topology>
    </subcellularLocation>
</comment>
<dbReference type="InterPro" id="IPR013233">
    <property type="entry name" value="PIG-X/PBN1"/>
</dbReference>
<feature type="signal peptide" evidence="10">
    <location>
        <begin position="1"/>
        <end position="23"/>
    </location>
</feature>
<evidence type="ECO:0000256" key="5">
    <source>
        <dbReference type="ARBA" id="ARBA00022692"/>
    </source>
</evidence>
<dbReference type="GO" id="GO:0006506">
    <property type="term" value="P:GPI anchor biosynthetic process"/>
    <property type="evidence" value="ECO:0007669"/>
    <property type="project" value="UniProtKB-UniPathway"/>
</dbReference>
<keyword evidence="6 10" id="KW-0256">Endoplasmic reticulum</keyword>
<evidence type="ECO:0000313" key="12">
    <source>
        <dbReference type="Proteomes" id="UP000789390"/>
    </source>
</evidence>
<comment type="similarity">
    <text evidence="3 10">Belongs to the PIGX family.</text>
</comment>
<evidence type="ECO:0000256" key="4">
    <source>
        <dbReference type="ARBA" id="ARBA00022502"/>
    </source>
</evidence>
<comment type="caution">
    <text evidence="11">The sequence shown here is derived from an EMBL/GenBank/DDBJ whole genome shotgun (WGS) entry which is preliminary data.</text>
</comment>
<evidence type="ECO:0000256" key="3">
    <source>
        <dbReference type="ARBA" id="ARBA00010345"/>
    </source>
</evidence>
<keyword evidence="12" id="KW-1185">Reference proteome</keyword>
<keyword evidence="4 10" id="KW-0337">GPI-anchor biosynthesis</keyword>
<keyword evidence="7 10" id="KW-1133">Transmembrane helix</keyword>
<evidence type="ECO:0000256" key="7">
    <source>
        <dbReference type="ARBA" id="ARBA00022989"/>
    </source>
</evidence>
<comment type="pathway">
    <text evidence="2 10">Glycolipid biosynthesis; glycosylphosphatidylinositol-anchor biosynthesis.</text>
</comment>
<dbReference type="EMBL" id="CAKKLH010000319">
    <property type="protein sequence ID" value="CAH0111925.1"/>
    <property type="molecule type" value="Genomic_DNA"/>
</dbReference>
<name>A0A8J2WQH5_9CRUS</name>
<accession>A0A8J2WQH5</accession>
<evidence type="ECO:0000313" key="11">
    <source>
        <dbReference type="EMBL" id="CAH0111925.1"/>
    </source>
</evidence>
<reference evidence="11" key="1">
    <citation type="submission" date="2021-11" db="EMBL/GenBank/DDBJ databases">
        <authorList>
            <person name="Schell T."/>
        </authorList>
    </citation>
    <scope>NUCLEOTIDE SEQUENCE</scope>
    <source>
        <strain evidence="11">M5</strain>
    </source>
</reference>
<dbReference type="Pfam" id="PF08320">
    <property type="entry name" value="PIG-X"/>
    <property type="match status" value="1"/>
</dbReference>
<gene>
    <name evidence="11" type="ORF">DGAL_LOCUS15582</name>
</gene>
<keyword evidence="8 10" id="KW-0472">Membrane</keyword>
<feature type="transmembrane region" description="Helical" evidence="10">
    <location>
        <begin position="196"/>
        <end position="218"/>
    </location>
</feature>
<dbReference type="PANTHER" id="PTHR28650:SF1">
    <property type="entry name" value="PHOSPHATIDYLINOSITOL-GLYCAN BIOSYNTHESIS CLASS X PROTEIN"/>
    <property type="match status" value="1"/>
</dbReference>
<feature type="chain" id="PRO_5035337274" description="Phosphatidylinositol-glycan biosynthesis class X protein" evidence="10">
    <location>
        <begin position="24"/>
        <end position="219"/>
    </location>
</feature>
<comment type="function">
    <text evidence="10">Stabilizing subunit of the glycosylphosphatidylinositol-mannosyltransferase I complex which catalyzes the transfer of the first mannose, via an alpha-1,4 bond from a dolichol-phosphate-mannose (Dol-P-Man) to the glucosaminyl acyl phosphatidylinositol (GlcN-(acyl)PI) intermediate to generate alpha-D-Man-(1-&gt;4)-alpha-D-GlcN-(1-&gt;6)-(1-radyl,2-acyl-sn-glycero-3-phospho)-2-acyl-inositol and participates in the sixth step of the glycosylphosphatidylinositol-anchor biosynthesis. Probably acts by stabilizing the mannosyltransferase PIGM.</text>
</comment>
<keyword evidence="5 10" id="KW-0812">Transmembrane</keyword>
<dbReference type="UniPathway" id="UPA00196"/>
<organism evidence="11 12">
    <name type="scientific">Daphnia galeata</name>
    <dbReference type="NCBI Taxonomy" id="27404"/>
    <lineage>
        <taxon>Eukaryota</taxon>
        <taxon>Metazoa</taxon>
        <taxon>Ecdysozoa</taxon>
        <taxon>Arthropoda</taxon>
        <taxon>Crustacea</taxon>
        <taxon>Branchiopoda</taxon>
        <taxon>Diplostraca</taxon>
        <taxon>Cladocera</taxon>
        <taxon>Anomopoda</taxon>
        <taxon>Daphniidae</taxon>
        <taxon>Daphnia</taxon>
    </lineage>
</organism>
<dbReference type="GO" id="GO:0005789">
    <property type="term" value="C:endoplasmic reticulum membrane"/>
    <property type="evidence" value="ECO:0007669"/>
    <property type="project" value="UniProtKB-SubCell"/>
</dbReference>
<proteinExistence type="inferred from homology"/>
<sequence>MFREISYLLTILFYLNSIHLVYGTQNEDDFNDVRSEFQVTGDGFHREMRMSSSFLPSFLQGCSALTKWTIPSGIYVDPYQLQASVMNKTVRFSSHVNIEQMAHHAEPLTLHSLPSLKCSNSCSFSQSIPFHVRYHLPSNNNEYATVSLSSPTTYFSCDCPSVDVMDVKKCLWQSLPEHVQIQEVLVPIGDLSHSPLVTIATIAISFIGIACVAWTSAIK</sequence>
<keyword evidence="9" id="KW-0325">Glycoprotein</keyword>
<dbReference type="PANTHER" id="PTHR28650">
    <property type="entry name" value="PHOSPHATIDYLINOSITOL-GLYCAN BIOSYNTHESIS CLASS X PROTEIN"/>
    <property type="match status" value="1"/>
</dbReference>
<keyword evidence="10" id="KW-0732">Signal</keyword>
<evidence type="ECO:0000256" key="6">
    <source>
        <dbReference type="ARBA" id="ARBA00022824"/>
    </source>
</evidence>
<evidence type="ECO:0000256" key="10">
    <source>
        <dbReference type="RuleBase" id="RU366056"/>
    </source>
</evidence>
<evidence type="ECO:0000256" key="8">
    <source>
        <dbReference type="ARBA" id="ARBA00023136"/>
    </source>
</evidence>
<dbReference type="AlphaFoldDB" id="A0A8J2WQH5"/>
<evidence type="ECO:0000256" key="1">
    <source>
        <dbReference type="ARBA" id="ARBA00004389"/>
    </source>
</evidence>
<dbReference type="InterPro" id="IPR040039">
    <property type="entry name" value="PIGX"/>
</dbReference>
<dbReference type="Proteomes" id="UP000789390">
    <property type="component" value="Unassembled WGS sequence"/>
</dbReference>
<protein>
    <recommendedName>
        <fullName evidence="10">Phosphatidylinositol-glycan biosynthesis class X protein</fullName>
    </recommendedName>
</protein>